<evidence type="ECO:0000313" key="6">
    <source>
        <dbReference type="Proteomes" id="UP001239265"/>
    </source>
</evidence>
<dbReference type="RefSeq" id="WP_078796068.1">
    <property type="nucleotide sequence ID" value="NZ_JAUCQJ010000007.1"/>
</dbReference>
<dbReference type="InterPro" id="IPR013320">
    <property type="entry name" value="ConA-like_dom_sf"/>
</dbReference>
<evidence type="ECO:0000256" key="1">
    <source>
        <dbReference type="ARBA" id="ARBA00022729"/>
    </source>
</evidence>
<dbReference type="PROSITE" id="PS51257">
    <property type="entry name" value="PROKAR_LIPOPROTEIN"/>
    <property type="match status" value="1"/>
</dbReference>
<dbReference type="Gene3D" id="2.60.120.200">
    <property type="match status" value="1"/>
</dbReference>
<dbReference type="SUPFAM" id="SSF49899">
    <property type="entry name" value="Concanavalin A-like lectins/glucanases"/>
    <property type="match status" value="1"/>
</dbReference>
<sequence length="375" mass="40608">MKKMINNISIALILLLSYSCTNDDPNVSENAVYIEGNTGKDIIEANIEESEISIPISVRAAKPVNSQANASVAISESDMEKYNKRNATEYTVLPANYYALQDSRFTIETGKYISNTGTLKIKNMTGLPTNKKYAIPVSISSVSGSAPLLEASKTVFVIIKRTISTKAASLTGNYFTLDFSKNNQELKSLNKVTYEARVFVNNFQTRSPFISSIMGIEENFLLRFGNVTIQPSQLEMAGGSTGVSGPSLSAGTWHHVAAVYDGSQLKIYVNGELVVTKNAVRTIDLTDPTGFYIGYSAGGRLLDGAVSEARVWSRALSRNELVNGVCGVDAKSQGLVGYWKFNESNGKVVQDLTGNGHDATANRDITWVSGVKCSN</sequence>
<dbReference type="Pfam" id="PF08522">
    <property type="entry name" value="BT_3987-like_N"/>
    <property type="match status" value="1"/>
</dbReference>
<accession>A0ABD5BCI2</accession>
<evidence type="ECO:0000313" key="5">
    <source>
        <dbReference type="EMBL" id="MDQ8751063.1"/>
    </source>
</evidence>
<gene>
    <name evidence="5" type="ORF">QT385_20580</name>
</gene>
<dbReference type="InterPro" id="IPR006558">
    <property type="entry name" value="LamG-like"/>
</dbReference>
<dbReference type="InterPro" id="IPR013728">
    <property type="entry name" value="BT_3987-like_N"/>
</dbReference>
<dbReference type="Gene3D" id="2.60.40.1740">
    <property type="entry name" value="hypothetical protein (bacova_03559)"/>
    <property type="match status" value="1"/>
</dbReference>
<comment type="caution">
    <text evidence="5">The sequence shown here is derived from an EMBL/GenBank/DDBJ whole genome shotgun (WGS) entry which is preliminary data.</text>
</comment>
<keyword evidence="1 3" id="KW-0732">Signal</keyword>
<name>A0ABD5BCI2_ELIMR</name>
<protein>
    <submittedName>
        <fullName evidence="5">DUF1735 and LamG domain-containing protein</fullName>
    </submittedName>
</protein>
<dbReference type="Pfam" id="PF13385">
    <property type="entry name" value="Laminin_G_3"/>
    <property type="match status" value="1"/>
</dbReference>
<dbReference type="GO" id="GO:0004553">
    <property type="term" value="F:hydrolase activity, hydrolyzing O-glycosyl compounds"/>
    <property type="evidence" value="ECO:0007669"/>
    <property type="project" value="UniProtKB-ARBA"/>
</dbReference>
<keyword evidence="2" id="KW-1015">Disulfide bond</keyword>
<dbReference type="GO" id="GO:0005975">
    <property type="term" value="P:carbohydrate metabolic process"/>
    <property type="evidence" value="ECO:0007669"/>
    <property type="project" value="UniProtKB-ARBA"/>
</dbReference>
<feature type="chain" id="PRO_5044793758" evidence="3">
    <location>
        <begin position="23"/>
        <end position="375"/>
    </location>
</feature>
<feature type="signal peptide" evidence="3">
    <location>
        <begin position="1"/>
        <end position="22"/>
    </location>
</feature>
<evidence type="ECO:0000256" key="3">
    <source>
        <dbReference type="SAM" id="SignalP"/>
    </source>
</evidence>
<dbReference type="AlphaFoldDB" id="A0ABD5BCI2"/>
<dbReference type="EMBL" id="JAUCQJ010000007">
    <property type="protein sequence ID" value="MDQ8751063.1"/>
    <property type="molecule type" value="Genomic_DNA"/>
</dbReference>
<organism evidence="5 6">
    <name type="scientific">Elizabethkingia miricola</name>
    <name type="common">Chryseobacterium miricola</name>
    <dbReference type="NCBI Taxonomy" id="172045"/>
    <lineage>
        <taxon>Bacteria</taxon>
        <taxon>Pseudomonadati</taxon>
        <taxon>Bacteroidota</taxon>
        <taxon>Flavobacteriia</taxon>
        <taxon>Flavobacteriales</taxon>
        <taxon>Weeksellaceae</taxon>
        <taxon>Elizabethkingia</taxon>
    </lineage>
</organism>
<proteinExistence type="predicted"/>
<dbReference type="Proteomes" id="UP001239265">
    <property type="component" value="Unassembled WGS sequence"/>
</dbReference>
<evidence type="ECO:0000259" key="4">
    <source>
        <dbReference type="SMART" id="SM00560"/>
    </source>
</evidence>
<feature type="domain" description="LamG-like jellyroll fold" evidence="4">
    <location>
        <begin position="190"/>
        <end position="319"/>
    </location>
</feature>
<reference evidence="5 6" key="1">
    <citation type="submission" date="2023-06" db="EMBL/GenBank/DDBJ databases">
        <title>Nosocomial Elizabethkingia miricola genome.</title>
        <authorList>
            <person name="Morgado S."/>
            <person name="Fonseca E."/>
            <person name="Freitas F."/>
            <person name="Vicente A.C."/>
        </authorList>
    </citation>
    <scope>NUCLEOTIDE SEQUENCE [LARGE SCALE GENOMIC DNA]</scope>
    <source>
        <strain evidence="5 6">EM15</strain>
    </source>
</reference>
<evidence type="ECO:0000256" key="2">
    <source>
        <dbReference type="ARBA" id="ARBA00023157"/>
    </source>
</evidence>
<dbReference type="SMART" id="SM00560">
    <property type="entry name" value="LamGL"/>
    <property type="match status" value="1"/>
</dbReference>